<feature type="region of interest" description="Disordered" evidence="9">
    <location>
        <begin position="179"/>
        <end position="206"/>
    </location>
</feature>
<dbReference type="PANTHER" id="PTHR14865:SF2">
    <property type="entry name" value="CST COMPLEX SUBUNIT CTC1"/>
    <property type="match status" value="1"/>
</dbReference>
<evidence type="ECO:0000313" key="10">
    <source>
        <dbReference type="EMBL" id="KAJ1982817.1"/>
    </source>
</evidence>
<keyword evidence="6" id="KW-0779">Telomere</keyword>
<keyword evidence="8" id="KW-0539">Nucleus</keyword>
<evidence type="ECO:0000256" key="1">
    <source>
        <dbReference type="ARBA" id="ARBA00004123"/>
    </source>
</evidence>
<comment type="similarity">
    <text evidence="3">Belongs to the CTC1 family.</text>
</comment>
<evidence type="ECO:0000256" key="7">
    <source>
        <dbReference type="ARBA" id="ARBA00023125"/>
    </source>
</evidence>
<dbReference type="GO" id="GO:1990879">
    <property type="term" value="C:CST complex"/>
    <property type="evidence" value="ECO:0007669"/>
    <property type="project" value="TreeGrafter"/>
</dbReference>
<reference evidence="10" key="1">
    <citation type="submission" date="2022-07" db="EMBL/GenBank/DDBJ databases">
        <title>Phylogenomic reconstructions and comparative analyses of Kickxellomycotina fungi.</title>
        <authorList>
            <person name="Reynolds N.K."/>
            <person name="Stajich J.E."/>
            <person name="Barry K."/>
            <person name="Grigoriev I.V."/>
            <person name="Crous P."/>
            <person name="Smith M.E."/>
        </authorList>
    </citation>
    <scope>NUCLEOTIDE SEQUENCE</scope>
    <source>
        <strain evidence="10">RSA 567</strain>
    </source>
</reference>
<evidence type="ECO:0000256" key="3">
    <source>
        <dbReference type="ARBA" id="ARBA00006332"/>
    </source>
</evidence>
<dbReference type="GO" id="GO:0003697">
    <property type="term" value="F:single-stranded DNA binding"/>
    <property type="evidence" value="ECO:0007669"/>
    <property type="project" value="TreeGrafter"/>
</dbReference>
<dbReference type="OrthoDB" id="2314520at2759"/>
<comment type="caution">
    <text evidence="10">The sequence shown here is derived from an EMBL/GenBank/DDBJ whole genome shotgun (WGS) entry which is preliminary data.</text>
</comment>
<keyword evidence="11" id="KW-1185">Reference proteome</keyword>
<evidence type="ECO:0000256" key="4">
    <source>
        <dbReference type="ARBA" id="ARBA00016175"/>
    </source>
</evidence>
<sequence length="1504" mass="167398">MADDKYVVTLVDLLHSGLARVCFNAQRWPLQSGATALSAIPPGPVHLLAELQEVGPASAIAPSPLLTYSAVPSQPSAVGQAYAPGTTCLCLDTHAVRCHLLADVAKTLSFPQWVLLPGWQYHPAPPNLDSTAASSWAWFEVTEPPIPLTWHDCQHLLQLAADPLYPTLKLKRVSLHSPLGRPSTNRSLVDSGAPTSAEARERPELEQRITRHLRRPYLTANAGHLRNTADSTPFLTVVGQVVHKTEPFAVPERLNLITFFAKIRVEEAFFQPTSTWPPQSPSVAAEDATIAVAKTMVLVCQVSKADPLYVSINANRRHVFFAVAYQTWDTKASLRTPCLMYTTQSDYLPLDGLVTPLSLAFPDLHVLLVSPQKEAMTWPQPQTSPPLYLGLASRRHKHRVMTYQGEITQVLDTLLGLFELDHTFLLCLMTWPPYHPWYPFRQGTVIKLHNVHMGLPVGSLRFWLACKEVPSTALLRYPPSTDWAPNAAKIGHAEAIMWGCLTTQIIPVRFAMYPKATIGKPSAPLVQLIQTEIPPTLRCHLGIMDQLSLIDCIWQLEQGILASQAYEADHKWFTVALGWALRYLKVGTNDTPYTLATLTYHLQHPVTDMVTDYLLHGVLEAPSQGPLLTCGSPALLCDRVPPLVLPSQIMQWVLLHESTLWDKDATAFDGDALCANSSVRIVPYDWVVFRAPVCQHQLWAFDQFDLVVERLDIPQLDEQDLENHQVADPGSFALASTANGLGYMASRSGRHFYRVYARVSMRDGTRLRWSSCMLTPEPSPNLHLPNKLKHLFTAEARHGLQLPNDDAGKQLLRWLLFIPFYVHYPQWRDGVPPQPDAFQGWVDGYAFSLTLDSNTSAGLSAQASPSKNYPFACIGARLGPPICTRAYIAYQNAIEFSVATIAEGVPYLMEACCVPGVPQQQPAQVPTRTMAAHHPAIASRAVATQVIPVALVTNKPLATAQPLTTLATDGQSDYAPRAMHQPLPDCPDASRRDSTVWQDCDVTEHLPLTDPLVAPLHLYLLGNSVDLFAECWWSDIFPNRHRIQPLHRLVALDSHPLHTRAPQPPGLERHGDNLYSFRGKIISREVAPFFSWPKPLPHAINVVSTPSGLTTFSEQQAKLGVSAGRRHFALILTVQDLCTTDTTRLYLNLTDYLYPLGLLPGTVIEVHRVTRKPSKRGPAYFFLEPCSTLRVMAADTTTRFTKHQSLDLALPLLQYSPTDNLWHARCMQTVSNPSTTLSNTTSPEPGMALGFGQGTSPPLATLVQQLLASTSPRPPMPFRIRGWVSTVHCAYFRPLAPSDQPHVQNRRAYVALKASLASQFIFTRMQMVVFDGTTRAVLAIHDFDVAMALLRWSTDRSEAIKQWVEQGRELCYKHPHYLNSPNRSAFFDQLRGIEVTAVDHPYTQWVMEYNSRAGTTAEDPTDNPLRDVRLRNFTLRRTSVPAVPGAGEGVYFYQSHSIAGQRCQWLGVKDTCFECVAVEPCDAQEECHRLIRALKRYGYGSASH</sequence>
<dbReference type="GO" id="GO:0045740">
    <property type="term" value="P:positive regulation of DNA replication"/>
    <property type="evidence" value="ECO:0007669"/>
    <property type="project" value="TreeGrafter"/>
</dbReference>
<dbReference type="EMBL" id="JANBQB010000079">
    <property type="protein sequence ID" value="KAJ1982817.1"/>
    <property type="molecule type" value="Genomic_DNA"/>
</dbReference>
<dbReference type="GO" id="GO:0010833">
    <property type="term" value="P:telomere maintenance via telomere lengthening"/>
    <property type="evidence" value="ECO:0007669"/>
    <property type="project" value="TreeGrafter"/>
</dbReference>
<name>A0A9W8BB37_9FUNG</name>
<dbReference type="InterPro" id="IPR042617">
    <property type="entry name" value="CTC1-like"/>
</dbReference>
<proteinExistence type="inferred from homology"/>
<dbReference type="Proteomes" id="UP001151582">
    <property type="component" value="Unassembled WGS sequence"/>
</dbReference>
<evidence type="ECO:0000313" key="11">
    <source>
        <dbReference type="Proteomes" id="UP001151582"/>
    </source>
</evidence>
<keyword evidence="7" id="KW-0238">DNA-binding</keyword>
<protein>
    <recommendedName>
        <fullName evidence="4">CST complex subunit CTC1</fullName>
    </recommendedName>
</protein>
<organism evidence="10 11">
    <name type="scientific">Dimargaris verticillata</name>
    <dbReference type="NCBI Taxonomy" id="2761393"/>
    <lineage>
        <taxon>Eukaryota</taxon>
        <taxon>Fungi</taxon>
        <taxon>Fungi incertae sedis</taxon>
        <taxon>Zoopagomycota</taxon>
        <taxon>Kickxellomycotina</taxon>
        <taxon>Dimargaritomycetes</taxon>
        <taxon>Dimargaritales</taxon>
        <taxon>Dimargaritaceae</taxon>
        <taxon>Dimargaris</taxon>
    </lineage>
</organism>
<keyword evidence="5" id="KW-0158">Chromosome</keyword>
<evidence type="ECO:0000256" key="8">
    <source>
        <dbReference type="ARBA" id="ARBA00023242"/>
    </source>
</evidence>
<comment type="subcellular location">
    <subcellularLocation>
        <location evidence="2">Chromosome</location>
        <location evidence="2">Telomere</location>
    </subcellularLocation>
    <subcellularLocation>
        <location evidence="1">Nucleus</location>
    </subcellularLocation>
</comment>
<dbReference type="GO" id="GO:0042162">
    <property type="term" value="F:telomeric DNA binding"/>
    <property type="evidence" value="ECO:0007669"/>
    <property type="project" value="TreeGrafter"/>
</dbReference>
<evidence type="ECO:0000256" key="9">
    <source>
        <dbReference type="SAM" id="MobiDB-lite"/>
    </source>
</evidence>
<evidence type="ECO:0000256" key="6">
    <source>
        <dbReference type="ARBA" id="ARBA00022895"/>
    </source>
</evidence>
<evidence type="ECO:0000256" key="2">
    <source>
        <dbReference type="ARBA" id="ARBA00004574"/>
    </source>
</evidence>
<accession>A0A9W8BB37</accession>
<gene>
    <name evidence="10" type="ORF">H4R34_001585</name>
</gene>
<dbReference type="PANTHER" id="PTHR14865">
    <property type="entry name" value="CST COMPLEX SUBUNIT CTC1"/>
    <property type="match status" value="1"/>
</dbReference>
<evidence type="ECO:0000256" key="5">
    <source>
        <dbReference type="ARBA" id="ARBA00022454"/>
    </source>
</evidence>